<organism evidence="3 4">
    <name type="scientific">Gossypium barbadense</name>
    <name type="common">Sea Island cotton</name>
    <name type="synonym">Hibiscus barbadensis</name>
    <dbReference type="NCBI Taxonomy" id="3634"/>
    <lineage>
        <taxon>Eukaryota</taxon>
        <taxon>Viridiplantae</taxon>
        <taxon>Streptophyta</taxon>
        <taxon>Embryophyta</taxon>
        <taxon>Tracheophyta</taxon>
        <taxon>Spermatophyta</taxon>
        <taxon>Magnoliopsida</taxon>
        <taxon>eudicotyledons</taxon>
        <taxon>Gunneridae</taxon>
        <taxon>Pentapetalae</taxon>
        <taxon>rosids</taxon>
        <taxon>malvids</taxon>
        <taxon>Malvales</taxon>
        <taxon>Malvaceae</taxon>
        <taxon>Malvoideae</taxon>
        <taxon>Gossypium</taxon>
    </lineage>
</organism>
<feature type="region of interest" description="Disordered" evidence="2">
    <location>
        <begin position="21"/>
        <end position="58"/>
    </location>
</feature>
<evidence type="ECO:0000256" key="2">
    <source>
        <dbReference type="SAM" id="MobiDB-lite"/>
    </source>
</evidence>
<gene>
    <name evidence="3" type="ORF">GOBAR_AA12459</name>
</gene>
<keyword evidence="1" id="KW-0175">Coiled coil</keyword>
<evidence type="ECO:0000313" key="4">
    <source>
        <dbReference type="Proteomes" id="UP000239757"/>
    </source>
</evidence>
<name>A0A2P5XY16_GOSBA</name>
<accession>A0A2P5XY16</accession>
<dbReference type="Proteomes" id="UP000239757">
    <property type="component" value="Unassembled WGS sequence"/>
</dbReference>
<dbReference type="OrthoDB" id="783251at2759"/>
<evidence type="ECO:0000313" key="3">
    <source>
        <dbReference type="EMBL" id="PPS08191.1"/>
    </source>
</evidence>
<proteinExistence type="predicted"/>
<feature type="compositionally biased region" description="Low complexity" evidence="2">
    <location>
        <begin position="30"/>
        <end position="51"/>
    </location>
</feature>
<sequence>MGNTIPTYYSLVRQLEEMRGSHGNCNYNRSPSPRSSSASTPSTGTLGSTCTEGHPSSIDFSPTAKSLEKYCRPIDHVMVETQLKGTLLHRLDQVEDRLLKLEEELEEEKKREAVHVEKKGHKKGIKQFEEKRTWIYGCFCVGPNVEGSQFSMAWSLLQTLKA</sequence>
<protein>
    <submittedName>
        <fullName evidence="3">Uncharacterized protein</fullName>
    </submittedName>
</protein>
<reference evidence="3 4" key="1">
    <citation type="submission" date="2015-01" db="EMBL/GenBank/DDBJ databases">
        <title>Genome of allotetraploid Gossypium barbadense reveals genomic plasticity and fiber elongation in cotton evolution.</title>
        <authorList>
            <person name="Chen X."/>
            <person name="Liu X."/>
            <person name="Zhao B."/>
            <person name="Zheng H."/>
            <person name="Hu Y."/>
            <person name="Lu G."/>
            <person name="Yang C."/>
            <person name="Chen J."/>
            <person name="Shan C."/>
            <person name="Zhang L."/>
            <person name="Zhou Y."/>
            <person name="Wang L."/>
            <person name="Guo W."/>
            <person name="Bai Y."/>
            <person name="Ruan J."/>
            <person name="Shangguan X."/>
            <person name="Mao Y."/>
            <person name="Jiang J."/>
            <person name="Zhu Y."/>
            <person name="Lei J."/>
            <person name="Kang H."/>
            <person name="Chen S."/>
            <person name="He X."/>
            <person name="Wang R."/>
            <person name="Wang Y."/>
            <person name="Chen J."/>
            <person name="Wang L."/>
            <person name="Yu S."/>
            <person name="Wang B."/>
            <person name="Wei J."/>
            <person name="Song S."/>
            <person name="Lu X."/>
            <person name="Gao Z."/>
            <person name="Gu W."/>
            <person name="Deng X."/>
            <person name="Ma D."/>
            <person name="Wang S."/>
            <person name="Liang W."/>
            <person name="Fang L."/>
            <person name="Cai C."/>
            <person name="Zhu X."/>
            <person name="Zhou B."/>
            <person name="Zhang Y."/>
            <person name="Chen Z."/>
            <person name="Xu S."/>
            <person name="Zhu R."/>
            <person name="Wang S."/>
            <person name="Zhang T."/>
            <person name="Zhao G."/>
        </authorList>
    </citation>
    <scope>NUCLEOTIDE SEQUENCE [LARGE SCALE GENOMIC DNA]</scope>
    <source>
        <strain evidence="4">cv. Xinhai21</strain>
        <tissue evidence="3">Leaf</tissue>
    </source>
</reference>
<dbReference type="AlphaFoldDB" id="A0A2P5XY16"/>
<dbReference type="EMBL" id="KZ664047">
    <property type="protein sequence ID" value="PPS08191.1"/>
    <property type="molecule type" value="Genomic_DNA"/>
</dbReference>
<feature type="coiled-coil region" evidence="1">
    <location>
        <begin position="84"/>
        <end position="118"/>
    </location>
</feature>
<evidence type="ECO:0000256" key="1">
    <source>
        <dbReference type="SAM" id="Coils"/>
    </source>
</evidence>
<dbReference type="PANTHER" id="PTHR34190:SF4">
    <property type="entry name" value="EXPRESSED PROTEIN"/>
    <property type="match status" value="1"/>
</dbReference>
<dbReference type="PANTHER" id="PTHR34190">
    <property type="entry name" value="EXPRESSED PROTEIN"/>
    <property type="match status" value="1"/>
</dbReference>